<protein>
    <submittedName>
        <fullName evidence="1">Uncharacterized protein</fullName>
    </submittedName>
</protein>
<name>A0A0A9G8Y4_ARUDO</name>
<sequence length="52" mass="6104">MMVIPVKESGNHMMLKNILRRQTREMSNQPLLMLHLASPFLQELGTHKLYIN</sequence>
<proteinExistence type="predicted"/>
<organism evidence="1">
    <name type="scientific">Arundo donax</name>
    <name type="common">Giant reed</name>
    <name type="synonym">Donax arundinaceus</name>
    <dbReference type="NCBI Taxonomy" id="35708"/>
    <lineage>
        <taxon>Eukaryota</taxon>
        <taxon>Viridiplantae</taxon>
        <taxon>Streptophyta</taxon>
        <taxon>Embryophyta</taxon>
        <taxon>Tracheophyta</taxon>
        <taxon>Spermatophyta</taxon>
        <taxon>Magnoliopsida</taxon>
        <taxon>Liliopsida</taxon>
        <taxon>Poales</taxon>
        <taxon>Poaceae</taxon>
        <taxon>PACMAD clade</taxon>
        <taxon>Arundinoideae</taxon>
        <taxon>Arundineae</taxon>
        <taxon>Arundo</taxon>
    </lineage>
</organism>
<dbReference type="EMBL" id="GBRH01178875">
    <property type="protein sequence ID" value="JAE19021.1"/>
    <property type="molecule type" value="Transcribed_RNA"/>
</dbReference>
<accession>A0A0A9G8Y4</accession>
<evidence type="ECO:0000313" key="1">
    <source>
        <dbReference type="EMBL" id="JAE19021.1"/>
    </source>
</evidence>
<dbReference type="AlphaFoldDB" id="A0A0A9G8Y4"/>
<reference evidence="1" key="1">
    <citation type="submission" date="2014-09" db="EMBL/GenBank/DDBJ databases">
        <authorList>
            <person name="Magalhaes I.L.F."/>
            <person name="Oliveira U."/>
            <person name="Santos F.R."/>
            <person name="Vidigal T.H.D.A."/>
            <person name="Brescovit A.D."/>
            <person name="Santos A.J."/>
        </authorList>
    </citation>
    <scope>NUCLEOTIDE SEQUENCE</scope>
    <source>
        <tissue evidence="1">Shoot tissue taken approximately 20 cm above the soil surface</tissue>
    </source>
</reference>
<reference evidence="1" key="2">
    <citation type="journal article" date="2015" name="Data Brief">
        <title>Shoot transcriptome of the giant reed, Arundo donax.</title>
        <authorList>
            <person name="Barrero R.A."/>
            <person name="Guerrero F.D."/>
            <person name="Moolhuijzen P."/>
            <person name="Goolsby J.A."/>
            <person name="Tidwell J."/>
            <person name="Bellgard S.E."/>
            <person name="Bellgard M.I."/>
        </authorList>
    </citation>
    <scope>NUCLEOTIDE SEQUENCE</scope>
    <source>
        <tissue evidence="1">Shoot tissue taken approximately 20 cm above the soil surface</tissue>
    </source>
</reference>